<dbReference type="InterPro" id="IPR031717">
    <property type="entry name" value="ODO-1/KGD_C"/>
</dbReference>
<comment type="function">
    <text evidence="2">E1 component of the 2-oxoglutarate dehydrogenase (OGDH) complex which catalyzes the decarboxylation of 2-oxoglutarate, the first step in the conversion of 2-oxoglutarate to succinyl-CoA and CO(2).</text>
</comment>
<evidence type="ECO:0000256" key="4">
    <source>
        <dbReference type="ARBA" id="ARBA00012280"/>
    </source>
</evidence>
<evidence type="ECO:0000313" key="10">
    <source>
        <dbReference type="EMBL" id="BBL69955.1"/>
    </source>
</evidence>
<evidence type="ECO:0000256" key="7">
    <source>
        <dbReference type="ARBA" id="ARBA00023052"/>
    </source>
</evidence>
<dbReference type="Pfam" id="PF16078">
    <property type="entry name" value="2-oxogl_dehyd_N"/>
    <property type="match status" value="1"/>
</dbReference>
<dbReference type="InterPro" id="IPR001017">
    <property type="entry name" value="DH_E1"/>
</dbReference>
<dbReference type="EMBL" id="AP019782">
    <property type="protein sequence ID" value="BBL69955.1"/>
    <property type="molecule type" value="Genomic_DNA"/>
</dbReference>
<comment type="similarity">
    <text evidence="3">Belongs to the alpha-ketoglutarate dehydrogenase family.</text>
</comment>
<dbReference type="EC" id="1.2.4.2" evidence="4"/>
<evidence type="ECO:0000256" key="5">
    <source>
        <dbReference type="ARBA" id="ARBA00013321"/>
    </source>
</evidence>
<dbReference type="NCBIfam" id="NF006914">
    <property type="entry name" value="PRK09404.1"/>
    <property type="match status" value="1"/>
</dbReference>
<dbReference type="Proteomes" id="UP000824988">
    <property type="component" value="Chromosome"/>
</dbReference>
<dbReference type="GO" id="GO:0045252">
    <property type="term" value="C:oxoglutarate dehydrogenase complex"/>
    <property type="evidence" value="ECO:0007669"/>
    <property type="project" value="TreeGrafter"/>
</dbReference>
<dbReference type="SMART" id="SM00861">
    <property type="entry name" value="Transket_pyr"/>
    <property type="match status" value="1"/>
</dbReference>
<dbReference type="GO" id="GO:0006099">
    <property type="term" value="P:tricarboxylic acid cycle"/>
    <property type="evidence" value="ECO:0007669"/>
    <property type="project" value="TreeGrafter"/>
</dbReference>
<dbReference type="Pfam" id="PF16870">
    <property type="entry name" value="OxoGdeHyase_C"/>
    <property type="match status" value="1"/>
</dbReference>
<sequence length="940" mass="105799">MSHPTDLLEQDSALSGANAAFLEQMYEQYLRDPDSVEESWRVHFAVLHESAHGQPEVAHSKIRKRLVQEAKEANAVRYRGDLKFTLSEENIRKQSGVARLIYHYRLRGHQAADNNPLKYLPKPAVPDLELAYFGLSEADLDTVFDTGTLYGPDRLPLREILALLKETYCGSIGSEYLHIADTGIKFWIKDRLEMARGRVVLDLTKKRWLLRMLTAAEGIEQYLHQKYVGQKRFSLEGCESLIPLMDELIQRAGEQGTREMVIGMAHRGRLNMLVNILGKQPAQLFREFEGTAEKASQATSGDVKYHMGFSSDVASRGGIVHLALAFNPSHLEFINPVVQGSVRARQDRLGENRLKEVLPVLIHGDAAMAGQGIVMETLNMAETSGYHTGGTLHIVINNQIGFTTSRVNDARSTPYCTDVAQMVQAPVFHVNADDPEAVLFVTQLALDYRMTFHKDVVIDLIGYRRQGHSEADEPAATQPLMYRFIRNHPSVRRLYAERLEREEVIVPGEAAEMEQAYRQALETADVVSRPIVPNPEHYKRSWRPYFGYGWDAPADTTVAPETLRALGERLLDLPEGFVAHPRVVAIRDARRRMMLGEEPLDWGYAETLAYASLLAQGLSVRLSGEDSERGTFFHRHAVVYDNETGQSYTPLRTVTQGEARFEVFNSLLSEAGVLGFEYGYSTAEPESLVIWEAQFGDFANGAQVYIDQFISSGQAKWGLLCHLTVLLPHGYEGQGPEHSSARLERYLQLCAEHNIQVCVPTTPAQIFHLLRRQVLRPCRLPLVVMSPKSLLRHKQAVSSLAELAEGAFQPVLDEIDPLDPQAVTRVVLCAGKVYYDVLDARRALKSNHIAIVRVEQLYPFPQTQFKDILARYPNMKQLVWCQEEPENQGAWHQIKHRFLDSVGGGVELRYAGRPMSAAPAVGSHRLHMEQQRQLVADALD</sequence>
<dbReference type="Pfam" id="PF00676">
    <property type="entry name" value="E1_dh"/>
    <property type="match status" value="1"/>
</dbReference>
<protein>
    <recommendedName>
        <fullName evidence="5">2-oxoglutarate dehydrogenase E1 component</fullName>
        <ecNumber evidence="4">1.2.4.2</ecNumber>
    </recommendedName>
    <alternativeName>
        <fullName evidence="8">Alpha-ketoglutarate dehydrogenase</fullName>
    </alternativeName>
</protein>
<dbReference type="KEGG" id="moz:MoryE10_05610"/>
<dbReference type="Pfam" id="PF02779">
    <property type="entry name" value="Transket_pyr"/>
    <property type="match status" value="1"/>
</dbReference>
<evidence type="ECO:0000259" key="9">
    <source>
        <dbReference type="SMART" id="SM00861"/>
    </source>
</evidence>
<dbReference type="AlphaFoldDB" id="A0A8D4VP71"/>
<dbReference type="PANTHER" id="PTHR23152:SF4">
    <property type="entry name" value="2-OXOADIPATE DEHYDROGENASE COMPLEX COMPONENT E1"/>
    <property type="match status" value="1"/>
</dbReference>
<dbReference type="InterPro" id="IPR011603">
    <property type="entry name" value="2oxoglutarate_DH_E1"/>
</dbReference>
<dbReference type="GO" id="GO:0004591">
    <property type="term" value="F:oxoglutarate dehydrogenase (succinyl-transferring) activity"/>
    <property type="evidence" value="ECO:0007669"/>
    <property type="project" value="UniProtKB-EC"/>
</dbReference>
<dbReference type="GO" id="GO:0005829">
    <property type="term" value="C:cytosol"/>
    <property type="evidence" value="ECO:0007669"/>
    <property type="project" value="TreeGrafter"/>
</dbReference>
<evidence type="ECO:0000256" key="8">
    <source>
        <dbReference type="ARBA" id="ARBA00030680"/>
    </source>
</evidence>
<gene>
    <name evidence="10" type="primary">sucA</name>
    <name evidence="10" type="ORF">MoryE10_05610</name>
</gene>
<name>A0A8D4VP71_9GAMM</name>
<reference evidence="10" key="1">
    <citation type="submission" date="2019-06" db="EMBL/GenBank/DDBJ databases">
        <title>Complete genome sequence of Methylogaea oryzae strain JCM16910.</title>
        <authorList>
            <person name="Asakawa S."/>
        </authorList>
    </citation>
    <scope>NUCLEOTIDE SEQUENCE</scope>
    <source>
        <strain evidence="10">E10</strain>
    </source>
</reference>
<dbReference type="InterPro" id="IPR005475">
    <property type="entry name" value="Transketolase-like_Pyr-bd"/>
</dbReference>
<dbReference type="PANTHER" id="PTHR23152">
    <property type="entry name" value="2-OXOGLUTARATE DEHYDROGENASE"/>
    <property type="match status" value="1"/>
</dbReference>
<keyword evidence="7" id="KW-0786">Thiamine pyrophosphate</keyword>
<evidence type="ECO:0000256" key="6">
    <source>
        <dbReference type="ARBA" id="ARBA00023002"/>
    </source>
</evidence>
<comment type="cofactor">
    <cofactor evidence="1">
        <name>thiamine diphosphate</name>
        <dbReference type="ChEBI" id="CHEBI:58937"/>
    </cofactor>
</comment>
<dbReference type="PIRSF" id="PIRSF000157">
    <property type="entry name" value="Oxoglu_dh_E1"/>
    <property type="match status" value="1"/>
</dbReference>
<evidence type="ECO:0000256" key="3">
    <source>
        <dbReference type="ARBA" id="ARBA00006936"/>
    </source>
</evidence>
<dbReference type="InterPro" id="IPR032106">
    <property type="entry name" value="2-oxogl_dehyd_N"/>
</dbReference>
<evidence type="ECO:0000256" key="2">
    <source>
        <dbReference type="ARBA" id="ARBA00003906"/>
    </source>
</evidence>
<dbReference type="FunFam" id="1.10.287.1150:FF:000004">
    <property type="entry name" value="2-oxoglutarate dehydrogenase E1 component"/>
    <property type="match status" value="1"/>
</dbReference>
<dbReference type="NCBIfam" id="TIGR00239">
    <property type="entry name" value="2oxo_dh_E1"/>
    <property type="match status" value="1"/>
</dbReference>
<dbReference type="RefSeq" id="WP_221048136.1">
    <property type="nucleotide sequence ID" value="NZ_AP019782.1"/>
</dbReference>
<evidence type="ECO:0000256" key="1">
    <source>
        <dbReference type="ARBA" id="ARBA00001964"/>
    </source>
</evidence>
<evidence type="ECO:0000313" key="11">
    <source>
        <dbReference type="Proteomes" id="UP000824988"/>
    </source>
</evidence>
<organism evidence="10 11">
    <name type="scientific">Methylogaea oryzae</name>
    <dbReference type="NCBI Taxonomy" id="1295382"/>
    <lineage>
        <taxon>Bacteria</taxon>
        <taxon>Pseudomonadati</taxon>
        <taxon>Pseudomonadota</taxon>
        <taxon>Gammaproteobacteria</taxon>
        <taxon>Methylococcales</taxon>
        <taxon>Methylococcaceae</taxon>
        <taxon>Methylogaea</taxon>
    </lineage>
</organism>
<proteinExistence type="inferred from homology"/>
<keyword evidence="6" id="KW-0560">Oxidoreductase</keyword>
<keyword evidence="11" id="KW-1185">Reference proteome</keyword>
<dbReference type="CDD" id="cd02016">
    <property type="entry name" value="TPP_E1_OGDC_like"/>
    <property type="match status" value="1"/>
</dbReference>
<dbReference type="GO" id="GO:0030976">
    <property type="term" value="F:thiamine pyrophosphate binding"/>
    <property type="evidence" value="ECO:0007669"/>
    <property type="project" value="InterPro"/>
</dbReference>
<dbReference type="NCBIfam" id="NF008907">
    <property type="entry name" value="PRK12270.1"/>
    <property type="match status" value="1"/>
</dbReference>
<feature type="domain" description="Transketolase-like pyrimidine-binding" evidence="9">
    <location>
        <begin position="600"/>
        <end position="793"/>
    </location>
</feature>
<accession>A0A8D4VP71</accession>